<dbReference type="AlphaFoldDB" id="A0A3B3W0S2"/>
<reference evidence="5" key="1">
    <citation type="submission" date="2025-08" db="UniProtKB">
        <authorList>
            <consortium name="Ensembl"/>
        </authorList>
    </citation>
    <scope>IDENTIFICATION</scope>
</reference>
<evidence type="ECO:0000259" key="4">
    <source>
        <dbReference type="Pfam" id="PF04664"/>
    </source>
</evidence>
<protein>
    <submittedName>
        <fullName evidence="5">Opioid growth factor receptor 2</fullName>
    </submittedName>
</protein>
<accession>A0A3B3W0S2</accession>
<dbReference type="InterPro" id="IPR006757">
    <property type="entry name" value="OGF_rcpt"/>
</dbReference>
<dbReference type="InterPro" id="IPR039574">
    <property type="entry name" value="OGFr"/>
</dbReference>
<dbReference type="PANTHER" id="PTHR14015">
    <property type="entry name" value="OPIOID GROWTH FACTOR RECEPTOR OGFR ZETA-TYPE OPIOID RECEPTOR"/>
    <property type="match status" value="1"/>
</dbReference>
<proteinExistence type="inferred from homology"/>
<name>A0A3B3W0S2_9TELE</name>
<feature type="transmembrane region" description="Helical" evidence="3">
    <location>
        <begin position="12"/>
        <end position="34"/>
    </location>
</feature>
<keyword evidence="3" id="KW-0472">Membrane</keyword>
<dbReference type="GeneTree" id="ENSGT00390000018730"/>
<evidence type="ECO:0000256" key="2">
    <source>
        <dbReference type="SAM" id="MobiDB-lite"/>
    </source>
</evidence>
<evidence type="ECO:0000256" key="3">
    <source>
        <dbReference type="SAM" id="Phobius"/>
    </source>
</evidence>
<comment type="similarity">
    <text evidence="1">Belongs to the opioid growth factor receptor family.</text>
</comment>
<dbReference type="Ensembl" id="ENSPLAT00000027370.1">
    <property type="protein sequence ID" value="ENSPLAP00000030968.1"/>
    <property type="gene ID" value="ENSPLAG00000022542.1"/>
</dbReference>
<reference evidence="5" key="2">
    <citation type="submission" date="2025-09" db="UniProtKB">
        <authorList>
            <consortium name="Ensembl"/>
        </authorList>
    </citation>
    <scope>IDENTIFICATION</scope>
</reference>
<feature type="domain" description="Opioid growth factor receptor (OGFr) conserved" evidence="4">
    <location>
        <begin position="185"/>
        <end position="359"/>
    </location>
</feature>
<keyword evidence="3" id="KW-1133">Transmembrane helix</keyword>
<dbReference type="GO" id="GO:0140625">
    <property type="term" value="F:opioid growth factor receptor activity"/>
    <property type="evidence" value="ECO:0007669"/>
    <property type="project" value="InterPro"/>
</dbReference>
<organism evidence="5 6">
    <name type="scientific">Poecilia latipinna</name>
    <name type="common">sailfin molly</name>
    <dbReference type="NCBI Taxonomy" id="48699"/>
    <lineage>
        <taxon>Eukaryota</taxon>
        <taxon>Metazoa</taxon>
        <taxon>Chordata</taxon>
        <taxon>Craniata</taxon>
        <taxon>Vertebrata</taxon>
        <taxon>Euteleostomi</taxon>
        <taxon>Actinopterygii</taxon>
        <taxon>Neopterygii</taxon>
        <taxon>Teleostei</taxon>
        <taxon>Neoteleostei</taxon>
        <taxon>Acanthomorphata</taxon>
        <taxon>Ovalentaria</taxon>
        <taxon>Atherinomorphae</taxon>
        <taxon>Cyprinodontiformes</taxon>
        <taxon>Poeciliidae</taxon>
        <taxon>Poeciliinae</taxon>
        <taxon>Poecilia</taxon>
    </lineage>
</organism>
<evidence type="ECO:0000313" key="6">
    <source>
        <dbReference type="Proteomes" id="UP000261500"/>
    </source>
</evidence>
<keyword evidence="6" id="KW-1185">Reference proteome</keyword>
<feature type="compositionally biased region" description="Basic and acidic residues" evidence="2">
    <location>
        <begin position="99"/>
        <end position="109"/>
    </location>
</feature>
<dbReference type="Pfam" id="PF04664">
    <property type="entry name" value="OGFr_N"/>
    <property type="match status" value="1"/>
</dbReference>
<sequence>MYRRARRKASYFFDLVSFVLRLFFQTLSPLWSWILRIPGVEFLCIRARLLCVRVQNFASLTWRGRRNEPSENNRYSSDEEEGISGGLYNGPTVRSPSEVPEKPDEPTEVKVEKEFSGNEYRVDETDDFYCDYDSTWEDENEGPPRRSRTFQTRRNRTVSLTCLQLYLLCSSSQQQFNFRSSCLLSGVYIHQFHNEWKGKYAKLEHTHSYIQWLFPLQEPGVNYEATTLTKQEIQVKKNLLKSYELMLDFYGIKLENEETGKVARADHWIDRFQNLNNHTHNNLRITRILKCLGTLGYRHYQVPLVRFFLEETLVNGELPRVKDSALSYFLFAVLDKQERRKLLKFAYDHYNDSEPFVWFSGPCGASACSSTLGGDCSCARGAEAGEGSVKGGGDDSSFCSGSDCFCSPTDWRGSLLCLGSLLWLISGATVDDLTSSSTFLPSWSM</sequence>
<feature type="region of interest" description="Disordered" evidence="2">
    <location>
        <begin position="68"/>
        <end position="109"/>
    </location>
</feature>
<keyword evidence="3" id="KW-0812">Transmembrane</keyword>
<dbReference type="Proteomes" id="UP000261500">
    <property type="component" value="Unplaced"/>
</dbReference>
<evidence type="ECO:0000313" key="5">
    <source>
        <dbReference type="Ensembl" id="ENSPLAP00000030968.1"/>
    </source>
</evidence>
<dbReference type="PANTHER" id="PTHR14015:SF1">
    <property type="entry name" value="OPIOID GROWTH FACTOR RECEPTOR"/>
    <property type="match status" value="1"/>
</dbReference>
<dbReference type="GO" id="GO:0016020">
    <property type="term" value="C:membrane"/>
    <property type="evidence" value="ECO:0007669"/>
    <property type="project" value="InterPro"/>
</dbReference>
<evidence type="ECO:0000256" key="1">
    <source>
        <dbReference type="ARBA" id="ARBA00010365"/>
    </source>
</evidence>